<evidence type="ECO:0000313" key="3">
    <source>
        <dbReference type="Proteomes" id="UP001469553"/>
    </source>
</evidence>
<feature type="transmembrane region" description="Helical" evidence="1">
    <location>
        <begin position="6"/>
        <end position="31"/>
    </location>
</feature>
<sequence length="228" mass="25664">MSFYTVYVYIWITVIRPSATLIMLSFVLHWAHLTTSLCIRAYRQALCTCGENVKDLDQRGFEGPTGVFKSATNSLDEYMDTVMFCINFIPSHTRGVGIMTSPGSLRHSDSSGKRNRLLLNVETKKNTKQLNTDLANTVRHVKSLFGAKIISQLQAKSLHSVNNLCLANSLNDFYCLFEREWERPDTPIPPLCSQRYATASPLLHHQYQPHSFVTKATSTSCTSPTPPD</sequence>
<proteinExistence type="predicted"/>
<keyword evidence="1" id="KW-0472">Membrane</keyword>
<dbReference type="EMBL" id="JAHRIP010014128">
    <property type="protein sequence ID" value="MEQ2285641.1"/>
    <property type="molecule type" value="Genomic_DNA"/>
</dbReference>
<accession>A0ABV0XW03</accession>
<name>A0ABV0XW03_9TELE</name>
<evidence type="ECO:0000313" key="2">
    <source>
        <dbReference type="EMBL" id="MEQ2285641.1"/>
    </source>
</evidence>
<comment type="caution">
    <text evidence="2">The sequence shown here is derived from an EMBL/GenBank/DDBJ whole genome shotgun (WGS) entry which is preliminary data.</text>
</comment>
<keyword evidence="3" id="KW-1185">Reference proteome</keyword>
<evidence type="ECO:0000256" key="1">
    <source>
        <dbReference type="SAM" id="Phobius"/>
    </source>
</evidence>
<dbReference type="Proteomes" id="UP001469553">
    <property type="component" value="Unassembled WGS sequence"/>
</dbReference>
<reference evidence="2 3" key="1">
    <citation type="submission" date="2021-06" db="EMBL/GenBank/DDBJ databases">
        <authorList>
            <person name="Palmer J.M."/>
        </authorList>
    </citation>
    <scope>NUCLEOTIDE SEQUENCE [LARGE SCALE GENOMIC DNA]</scope>
    <source>
        <strain evidence="2 3">AS_MEX2019</strain>
        <tissue evidence="2">Muscle</tissue>
    </source>
</reference>
<keyword evidence="1" id="KW-1133">Transmembrane helix</keyword>
<protein>
    <submittedName>
        <fullName evidence="2">Uncharacterized protein</fullName>
    </submittedName>
</protein>
<organism evidence="2 3">
    <name type="scientific">Ameca splendens</name>
    <dbReference type="NCBI Taxonomy" id="208324"/>
    <lineage>
        <taxon>Eukaryota</taxon>
        <taxon>Metazoa</taxon>
        <taxon>Chordata</taxon>
        <taxon>Craniata</taxon>
        <taxon>Vertebrata</taxon>
        <taxon>Euteleostomi</taxon>
        <taxon>Actinopterygii</taxon>
        <taxon>Neopterygii</taxon>
        <taxon>Teleostei</taxon>
        <taxon>Neoteleostei</taxon>
        <taxon>Acanthomorphata</taxon>
        <taxon>Ovalentaria</taxon>
        <taxon>Atherinomorphae</taxon>
        <taxon>Cyprinodontiformes</taxon>
        <taxon>Goodeidae</taxon>
        <taxon>Ameca</taxon>
    </lineage>
</organism>
<keyword evidence="1" id="KW-0812">Transmembrane</keyword>
<gene>
    <name evidence="2" type="ORF">AMECASPLE_033992</name>
</gene>